<evidence type="ECO:0000259" key="4">
    <source>
        <dbReference type="Pfam" id="PF04064"/>
    </source>
</evidence>
<comment type="caution">
    <text evidence="5">The sequence shown here is derived from an EMBL/GenBank/DDBJ whole genome shotgun (WGS) entry which is preliminary data.</text>
</comment>
<organism evidence="5 6">
    <name type="scientific">Cladophialophora chaetospira</name>
    <dbReference type="NCBI Taxonomy" id="386627"/>
    <lineage>
        <taxon>Eukaryota</taxon>
        <taxon>Fungi</taxon>
        <taxon>Dikarya</taxon>
        <taxon>Ascomycota</taxon>
        <taxon>Pezizomycotina</taxon>
        <taxon>Eurotiomycetes</taxon>
        <taxon>Chaetothyriomycetidae</taxon>
        <taxon>Chaetothyriales</taxon>
        <taxon>Herpotrichiellaceae</taxon>
        <taxon>Cladophialophora</taxon>
    </lineage>
</organism>
<dbReference type="Pfam" id="PF04064">
    <property type="entry name" value="DUF384"/>
    <property type="match status" value="1"/>
</dbReference>
<dbReference type="InterPro" id="IPR016024">
    <property type="entry name" value="ARM-type_fold"/>
</dbReference>
<dbReference type="AlphaFoldDB" id="A0AA39CGN9"/>
<dbReference type="EMBL" id="JAPDRK010000011">
    <property type="protein sequence ID" value="KAJ9607991.1"/>
    <property type="molecule type" value="Genomic_DNA"/>
</dbReference>
<dbReference type="Pfam" id="PF04063">
    <property type="entry name" value="DUF383"/>
    <property type="match status" value="1"/>
</dbReference>
<dbReference type="InterPro" id="IPR039717">
    <property type="entry name" value="Hgh1"/>
</dbReference>
<dbReference type="InterPro" id="IPR007206">
    <property type="entry name" value="Protein_HGH1_C"/>
</dbReference>
<name>A0AA39CGN9_9EURO</name>
<evidence type="ECO:0000256" key="2">
    <source>
        <dbReference type="ARBA" id="ARBA00014076"/>
    </source>
</evidence>
<feature type="domain" description="Protein HGH1 C-terminal" evidence="4">
    <location>
        <begin position="291"/>
        <end position="345"/>
    </location>
</feature>
<keyword evidence="6" id="KW-1185">Reference proteome</keyword>
<reference evidence="5" key="1">
    <citation type="submission" date="2022-10" db="EMBL/GenBank/DDBJ databases">
        <title>Culturing micro-colonial fungi from biological soil crusts in the Mojave desert and describing Neophaeococcomyces mojavensis, and introducing the new genera and species Taxawa tesnikishii.</title>
        <authorList>
            <person name="Kurbessoian T."/>
            <person name="Stajich J.E."/>
        </authorList>
    </citation>
    <scope>NUCLEOTIDE SEQUENCE</scope>
    <source>
        <strain evidence="5">TK_41</strain>
    </source>
</reference>
<evidence type="ECO:0000313" key="6">
    <source>
        <dbReference type="Proteomes" id="UP001172673"/>
    </source>
</evidence>
<accession>A0AA39CGN9</accession>
<evidence type="ECO:0000259" key="3">
    <source>
        <dbReference type="Pfam" id="PF04063"/>
    </source>
</evidence>
<sequence>MPTELEELVEFLHHGNTQIRQVACEHLVGHSKDAAIFKRPQLVPVQDLKLLVRDYPPIAKNALTILINISHDAEVLENLAADDAFLETLLKKITNPKEETANEIAMLLSNLAKADHLSRLIKLKRPLPPPSVSTSPYALDQLLDCFVKGADATLNKHANYDYLAYLLADLSKHKAGRDHFLSKRPYDGVVPISKLTVFTEHKSHVRRRGVASTLKNVAFEVDEHRLLLADETETVNGVPGVNILPYILLPLAGSEEYPDDEAANMLPDLQLLPPDKMRESDNEILVTHLETLLLLTTTREGREKLRQVQVYPLVRETHAHVQDEGVSEACDRLVQILMRDEVEEEESKVEEVDEDERLEEIF</sequence>
<evidence type="ECO:0000256" key="1">
    <source>
        <dbReference type="ARBA" id="ARBA00006712"/>
    </source>
</evidence>
<comment type="similarity">
    <text evidence="1">Belongs to the HGH1 family.</text>
</comment>
<protein>
    <recommendedName>
        <fullName evidence="2">Protein HGH1 homolog</fullName>
    </recommendedName>
</protein>
<dbReference type="SUPFAM" id="SSF48371">
    <property type="entry name" value="ARM repeat"/>
    <property type="match status" value="1"/>
</dbReference>
<dbReference type="Proteomes" id="UP001172673">
    <property type="component" value="Unassembled WGS sequence"/>
</dbReference>
<dbReference type="PANTHER" id="PTHR13387:SF9">
    <property type="entry name" value="PROTEIN HGH1 HOMOLOG"/>
    <property type="match status" value="1"/>
</dbReference>
<dbReference type="PANTHER" id="PTHR13387">
    <property type="entry name" value="PROTEIN HGH1 HOMOLOG"/>
    <property type="match status" value="1"/>
</dbReference>
<dbReference type="Gene3D" id="1.25.10.10">
    <property type="entry name" value="Leucine-rich Repeat Variant"/>
    <property type="match status" value="1"/>
</dbReference>
<feature type="domain" description="Protein HGH1 N-terminal" evidence="3">
    <location>
        <begin position="92"/>
        <end position="285"/>
    </location>
</feature>
<dbReference type="InterPro" id="IPR007205">
    <property type="entry name" value="Protein_HGH1_N"/>
</dbReference>
<dbReference type="InterPro" id="IPR011989">
    <property type="entry name" value="ARM-like"/>
</dbReference>
<proteinExistence type="inferred from homology"/>
<gene>
    <name evidence="5" type="primary">HGH1</name>
    <name evidence="5" type="ORF">H2200_008070</name>
</gene>
<evidence type="ECO:0000313" key="5">
    <source>
        <dbReference type="EMBL" id="KAJ9607991.1"/>
    </source>
</evidence>